<proteinExistence type="predicted"/>
<sequence length="53" mass="5526">MANQDLPPTTILVRRARPVRDAGPTEDVPAGSWFPSPSGSADVIAAPLSARRG</sequence>
<evidence type="ECO:0000313" key="2">
    <source>
        <dbReference type="EMBL" id="GHI40869.1"/>
    </source>
</evidence>
<accession>A0ABQ3QUB2</accession>
<keyword evidence="3" id="KW-1185">Reference proteome</keyword>
<dbReference type="EMBL" id="BNDY01000017">
    <property type="protein sequence ID" value="GHI40869.1"/>
    <property type="molecule type" value="Genomic_DNA"/>
</dbReference>
<reference evidence="2" key="1">
    <citation type="submission" date="2024-05" db="EMBL/GenBank/DDBJ databases">
        <title>Whole genome shotgun sequence of Streptomyces violascens NBRC 12920.</title>
        <authorList>
            <person name="Komaki H."/>
            <person name="Tamura T."/>
        </authorList>
    </citation>
    <scope>NUCLEOTIDE SEQUENCE</scope>
    <source>
        <strain evidence="2">NBRC 12920</strain>
    </source>
</reference>
<name>A0ABQ3QUB2_9ACTN</name>
<feature type="region of interest" description="Disordered" evidence="1">
    <location>
        <begin position="1"/>
        <end position="40"/>
    </location>
</feature>
<protein>
    <submittedName>
        <fullName evidence="2">Uncharacterized protein</fullName>
    </submittedName>
</protein>
<evidence type="ECO:0000313" key="3">
    <source>
        <dbReference type="Proteomes" id="UP001050808"/>
    </source>
</evidence>
<comment type="caution">
    <text evidence="2">The sequence shown here is derived from an EMBL/GenBank/DDBJ whole genome shotgun (WGS) entry which is preliminary data.</text>
</comment>
<dbReference type="Proteomes" id="UP001050808">
    <property type="component" value="Unassembled WGS sequence"/>
</dbReference>
<organism evidence="2 3">
    <name type="scientific">Streptomyces violascens</name>
    <dbReference type="NCBI Taxonomy" id="67381"/>
    <lineage>
        <taxon>Bacteria</taxon>
        <taxon>Bacillati</taxon>
        <taxon>Actinomycetota</taxon>
        <taxon>Actinomycetes</taxon>
        <taxon>Kitasatosporales</taxon>
        <taxon>Streptomycetaceae</taxon>
        <taxon>Streptomyces</taxon>
    </lineage>
</organism>
<gene>
    <name evidence="2" type="ORF">Sviol_52770</name>
</gene>
<evidence type="ECO:0000256" key="1">
    <source>
        <dbReference type="SAM" id="MobiDB-lite"/>
    </source>
</evidence>